<gene>
    <name evidence="3" type="ORF">E6C27_scaffold24G005030</name>
</gene>
<proteinExistence type="predicted"/>
<reference evidence="3 4" key="1">
    <citation type="submission" date="2019-08" db="EMBL/GenBank/DDBJ databases">
        <title>Draft genome sequences of two oriental melons (Cucumis melo L. var makuwa).</title>
        <authorList>
            <person name="Kwon S.-Y."/>
        </authorList>
    </citation>
    <scope>NUCLEOTIDE SEQUENCE [LARGE SCALE GENOMIC DNA]</scope>
    <source>
        <strain evidence="4">cv. SW 3</strain>
        <tissue evidence="3">Leaf</tissue>
    </source>
</reference>
<evidence type="ECO:0000256" key="1">
    <source>
        <dbReference type="SAM" id="MobiDB-lite"/>
    </source>
</evidence>
<feature type="region of interest" description="Disordered" evidence="1">
    <location>
        <begin position="88"/>
        <end position="131"/>
    </location>
</feature>
<keyword evidence="2" id="KW-0812">Transmembrane</keyword>
<protein>
    <submittedName>
        <fullName evidence="3">Retrotransposon protein, putative, unclassified</fullName>
    </submittedName>
</protein>
<organism evidence="3 4">
    <name type="scientific">Cucumis melo var. makuwa</name>
    <name type="common">Oriental melon</name>
    <dbReference type="NCBI Taxonomy" id="1194695"/>
    <lineage>
        <taxon>Eukaryota</taxon>
        <taxon>Viridiplantae</taxon>
        <taxon>Streptophyta</taxon>
        <taxon>Embryophyta</taxon>
        <taxon>Tracheophyta</taxon>
        <taxon>Spermatophyta</taxon>
        <taxon>Magnoliopsida</taxon>
        <taxon>eudicotyledons</taxon>
        <taxon>Gunneridae</taxon>
        <taxon>Pentapetalae</taxon>
        <taxon>rosids</taxon>
        <taxon>fabids</taxon>
        <taxon>Cucurbitales</taxon>
        <taxon>Cucurbitaceae</taxon>
        <taxon>Benincaseae</taxon>
        <taxon>Cucumis</taxon>
    </lineage>
</organism>
<accession>A0A5A7UMB2</accession>
<evidence type="ECO:0000313" key="3">
    <source>
        <dbReference type="EMBL" id="KAA0054681.1"/>
    </source>
</evidence>
<keyword evidence="2" id="KW-1133">Transmembrane helix</keyword>
<feature type="transmembrane region" description="Helical" evidence="2">
    <location>
        <begin position="852"/>
        <end position="873"/>
    </location>
</feature>
<feature type="region of interest" description="Disordered" evidence="1">
    <location>
        <begin position="536"/>
        <end position="585"/>
    </location>
</feature>
<sequence length="959" mass="106975">MGKFKIDRKDFLVGLTGKVRKIYIEERNGRKFGKMELDFGTSAWVRDCLTSAAVGIIPWIFGVEEGWISSLFLPCFRKCKRLVTRPTKDRLEKGKAGSQPATVLRKENKGPKGPELRSAQNDRDVGKKMTDGSGKEVGFAFEWKLTVIIKKLRAGHRREEGDHVMNLNCAKGVGSSGVKAHSVYEMDRTVLGSLVEVGCVSVLKVGWVDSDLKEVGDYSPGAQKRALLSKGNIRKSSSENESFLSTSVLMKSSKRETTKLEILSLVNDKLNMRDGGFVEELSVREDRLIEISKSKLVSGSLSNSYQMDFMCGETKKVQFKWGLGHYENEYQVVCPQFLSAGGLGCALPFAPVYSLGERRPMFNQMDHAMGINSGMGGGFFLTLTLLGILMRSEGPDQKEAGEGGSLPIGFGHSHLVGNQKKGRPSLSIAFLNSKGARWCVAGDYNVIHSPVEKASGGRINGSTGCIDESGLFDRPMEEIFIWANSRVATEIDRVLLSEAWVESGVLTLSGLKTCGLAIRPSKKICARPPILFTYHRKNKKKHEANERKTSGEKDHSHEANPEVTRVEGEESKEDGGPERGTHSYNRKEQGSVLTICLSGGVSRSKEDGKAIESYSQIDEIDNLELEGPHERDLKEERVSLKGALVELIRKDRVCWNQKCKTKWAKEGDYSTRFLGVLDELVMPFSLEEIQKAVFSCKGNKSLGMDGFSLAFLQKNWNLIKGDFDGLSKEFFKKRSKYTILGFNANAIKLQIWAEVFVCEVGYFPSLYLGLPLGNNSRAMSFWGLVCEKELVGCPVNKGRKTIVSKHDAHPFEWTSKGLKGTHQNPWKDISFELSTLSLFTCWFVRDGRGEEMFVFGLLIQIEVSLGFSLLLDLSPYYELIFYVVWRAKVPKKVRFFIWQVLLGCVNMWIVLLGRGLRLSAIFVACFVGRWRKILIIFYGTTTMGGQCGALSCKSLMLVC</sequence>
<dbReference type="EMBL" id="SSTE01008830">
    <property type="protein sequence ID" value="KAA0054681.1"/>
    <property type="molecule type" value="Genomic_DNA"/>
</dbReference>
<comment type="caution">
    <text evidence="3">The sequence shown here is derived from an EMBL/GenBank/DDBJ whole genome shotgun (WGS) entry which is preliminary data.</text>
</comment>
<keyword evidence="2" id="KW-0472">Membrane</keyword>
<feature type="compositionally biased region" description="Basic and acidic residues" evidence="1">
    <location>
        <begin position="104"/>
        <end position="131"/>
    </location>
</feature>
<dbReference type="Proteomes" id="UP000321393">
    <property type="component" value="Unassembled WGS sequence"/>
</dbReference>
<evidence type="ECO:0000313" key="4">
    <source>
        <dbReference type="Proteomes" id="UP000321393"/>
    </source>
</evidence>
<name>A0A5A7UMB2_CUCMM</name>
<evidence type="ECO:0000256" key="2">
    <source>
        <dbReference type="SAM" id="Phobius"/>
    </source>
</evidence>
<dbReference type="AlphaFoldDB" id="A0A5A7UMB2"/>
<feature type="transmembrane region" description="Helical" evidence="2">
    <location>
        <begin position="893"/>
        <end position="912"/>
    </location>
</feature>
<feature type="compositionally biased region" description="Basic and acidic residues" evidence="1">
    <location>
        <begin position="543"/>
        <end position="585"/>
    </location>
</feature>